<evidence type="ECO:0000313" key="2">
    <source>
        <dbReference type="Proteomes" id="UP000824881"/>
    </source>
</evidence>
<proteinExistence type="predicted"/>
<protein>
    <submittedName>
        <fullName evidence="1">Uncharacterized protein</fullName>
    </submittedName>
</protein>
<organism evidence="1 2">
    <name type="scientific">Pleurotus cornucopiae</name>
    <name type="common">Cornucopia mushroom</name>
    <dbReference type="NCBI Taxonomy" id="5321"/>
    <lineage>
        <taxon>Eukaryota</taxon>
        <taxon>Fungi</taxon>
        <taxon>Dikarya</taxon>
        <taxon>Basidiomycota</taxon>
        <taxon>Agaricomycotina</taxon>
        <taxon>Agaricomycetes</taxon>
        <taxon>Agaricomycetidae</taxon>
        <taxon>Agaricales</taxon>
        <taxon>Pleurotineae</taxon>
        <taxon>Pleurotaceae</taxon>
        <taxon>Pleurotus</taxon>
    </lineage>
</organism>
<dbReference type="EMBL" id="WQMT02000007">
    <property type="protein sequence ID" value="KAG9221267.1"/>
    <property type="molecule type" value="Genomic_DNA"/>
</dbReference>
<accession>A0ACB7IST2</accession>
<dbReference type="Proteomes" id="UP000824881">
    <property type="component" value="Unassembled WGS sequence"/>
</dbReference>
<reference evidence="1 2" key="1">
    <citation type="journal article" date="2021" name="Appl. Environ. Microbiol.">
        <title>Genetic linkage and physical mapping for an oyster mushroom Pleurotus cornucopiae and QTL analysis for the trait cap color.</title>
        <authorList>
            <person name="Zhang Y."/>
            <person name="Gao W."/>
            <person name="Sonnenberg A."/>
            <person name="Chen Q."/>
            <person name="Zhang J."/>
            <person name="Huang C."/>
        </authorList>
    </citation>
    <scope>NUCLEOTIDE SEQUENCE [LARGE SCALE GENOMIC DNA]</scope>
    <source>
        <strain evidence="1">CCMSSC00406</strain>
    </source>
</reference>
<sequence>MVTMNLPPLLANVDAEHLDIPLQTITSYCFFPIKWLRYVGWAIFHTEGSVSRQPQGAPLSDEAPLEDNDVLYFVVSGFEPSSTVDIEVCATCTHFRTNMQDHRVASFRTQITSRDGHCIFTSLRGEARHIIPFARGSTWLQIVSRARGVALNDINDIRNGFLCQADLHRLLDMSEIAVLVTPNQILRSEDVPQSNLPFDDFNTRPSPAETTYQLQQLKVSDPVDSRFLLMLAANNKVASFLDCSEDTLPHPVLLEYMYGLAIITTFGSKRIWQNSVWKRPPRPSKQTTGAEHDSLLSPDTPRKSESSSSAFMNLPSTPCEDEQPDDLPDYVYQVMQIQLAQQEEREQKEKSVDIKRWLEHCSAPSEMEEL</sequence>
<name>A0ACB7IST2_PLECO</name>
<keyword evidence="2" id="KW-1185">Reference proteome</keyword>
<gene>
    <name evidence="1" type="ORF">CCMSSC00406_0008898</name>
</gene>
<comment type="caution">
    <text evidence="1">The sequence shown here is derived from an EMBL/GenBank/DDBJ whole genome shotgun (WGS) entry which is preliminary data.</text>
</comment>
<evidence type="ECO:0000313" key="1">
    <source>
        <dbReference type="EMBL" id="KAG9221267.1"/>
    </source>
</evidence>